<organism evidence="4 5">
    <name type="scientific">Salix brachista</name>
    <dbReference type="NCBI Taxonomy" id="2182728"/>
    <lineage>
        <taxon>Eukaryota</taxon>
        <taxon>Viridiplantae</taxon>
        <taxon>Streptophyta</taxon>
        <taxon>Embryophyta</taxon>
        <taxon>Tracheophyta</taxon>
        <taxon>Spermatophyta</taxon>
        <taxon>Magnoliopsida</taxon>
        <taxon>eudicotyledons</taxon>
        <taxon>Gunneridae</taxon>
        <taxon>Pentapetalae</taxon>
        <taxon>rosids</taxon>
        <taxon>fabids</taxon>
        <taxon>Malpighiales</taxon>
        <taxon>Salicaceae</taxon>
        <taxon>Saliceae</taxon>
        <taxon>Salix</taxon>
    </lineage>
</organism>
<dbReference type="Proteomes" id="UP000326939">
    <property type="component" value="Chromosome 18"/>
</dbReference>
<protein>
    <recommendedName>
        <fullName evidence="3">CCHC-type domain-containing protein</fullName>
    </recommendedName>
</protein>
<gene>
    <name evidence="4" type="ORF">DKX38_028702</name>
</gene>
<evidence type="ECO:0000313" key="5">
    <source>
        <dbReference type="Proteomes" id="UP000326939"/>
    </source>
</evidence>
<name>A0A5N5J7Y5_9ROSI</name>
<dbReference type="PANTHER" id="PTHR15503:SF45">
    <property type="entry name" value="RNA-DIRECTED DNA POLYMERASE HOMOLOG"/>
    <property type="match status" value="1"/>
</dbReference>
<dbReference type="InterPro" id="IPR001969">
    <property type="entry name" value="Aspartic_peptidase_AS"/>
</dbReference>
<dbReference type="InterPro" id="IPR032567">
    <property type="entry name" value="RTL1-rel"/>
</dbReference>
<feature type="domain" description="CCHC-type" evidence="3">
    <location>
        <begin position="420"/>
        <end position="435"/>
    </location>
</feature>
<dbReference type="AlphaFoldDB" id="A0A5N5J7Y5"/>
<feature type="region of interest" description="Disordered" evidence="2">
    <location>
        <begin position="498"/>
        <end position="542"/>
    </location>
</feature>
<keyword evidence="1" id="KW-0862">Zinc</keyword>
<keyword evidence="5" id="KW-1185">Reference proteome</keyword>
<dbReference type="InterPro" id="IPR001878">
    <property type="entry name" value="Znf_CCHC"/>
</dbReference>
<dbReference type="GO" id="GO:0004190">
    <property type="term" value="F:aspartic-type endopeptidase activity"/>
    <property type="evidence" value="ECO:0007669"/>
    <property type="project" value="InterPro"/>
</dbReference>
<dbReference type="Pfam" id="PF03732">
    <property type="entry name" value="Retrotrans_gag"/>
    <property type="match status" value="1"/>
</dbReference>
<dbReference type="GO" id="GO:0006508">
    <property type="term" value="P:proteolysis"/>
    <property type="evidence" value="ECO:0007669"/>
    <property type="project" value="InterPro"/>
</dbReference>
<dbReference type="GO" id="GO:0008270">
    <property type="term" value="F:zinc ion binding"/>
    <property type="evidence" value="ECO:0007669"/>
    <property type="project" value="UniProtKB-KW"/>
</dbReference>
<dbReference type="SMART" id="SM00343">
    <property type="entry name" value="ZnF_C2HC"/>
    <property type="match status" value="1"/>
</dbReference>
<keyword evidence="1" id="KW-0479">Metal-binding</keyword>
<keyword evidence="1" id="KW-0863">Zinc-finger</keyword>
<dbReference type="Pfam" id="PF08284">
    <property type="entry name" value="RVP_2"/>
    <property type="match status" value="1"/>
</dbReference>
<dbReference type="PROSITE" id="PS00141">
    <property type="entry name" value="ASP_PROTEASE"/>
    <property type="match status" value="1"/>
</dbReference>
<evidence type="ECO:0000256" key="1">
    <source>
        <dbReference type="PROSITE-ProRule" id="PRU00047"/>
    </source>
</evidence>
<proteinExistence type="predicted"/>
<comment type="caution">
    <text evidence="4">The sequence shown here is derived from an EMBL/GenBank/DDBJ whole genome shotgun (WGS) entry which is preliminary data.</text>
</comment>
<dbReference type="EMBL" id="VDCV01000018">
    <property type="protein sequence ID" value="KAB5514796.1"/>
    <property type="molecule type" value="Genomic_DNA"/>
</dbReference>
<feature type="region of interest" description="Disordered" evidence="2">
    <location>
        <begin position="340"/>
        <end position="395"/>
    </location>
</feature>
<dbReference type="InterPro" id="IPR005162">
    <property type="entry name" value="Retrotrans_gag_dom"/>
</dbReference>
<evidence type="ECO:0000259" key="3">
    <source>
        <dbReference type="PROSITE" id="PS50158"/>
    </source>
</evidence>
<reference evidence="5" key="1">
    <citation type="journal article" date="2019" name="Gigascience">
        <title>De novo genome assembly of the endangered Acer yangbiense, a plant species with extremely small populations endemic to Yunnan Province, China.</title>
        <authorList>
            <person name="Yang J."/>
            <person name="Wariss H.M."/>
            <person name="Tao L."/>
            <person name="Zhang R."/>
            <person name="Yun Q."/>
            <person name="Hollingsworth P."/>
            <person name="Dao Z."/>
            <person name="Luo G."/>
            <person name="Guo H."/>
            <person name="Ma Y."/>
            <person name="Sun W."/>
        </authorList>
    </citation>
    <scope>NUCLEOTIDE SEQUENCE [LARGE SCALE GENOMIC DNA]</scope>
    <source>
        <strain evidence="5">cv. br00</strain>
    </source>
</reference>
<dbReference type="GO" id="GO:0003676">
    <property type="term" value="F:nucleic acid binding"/>
    <property type="evidence" value="ECO:0007669"/>
    <property type="project" value="InterPro"/>
</dbReference>
<evidence type="ECO:0000256" key="2">
    <source>
        <dbReference type="SAM" id="MobiDB-lite"/>
    </source>
</evidence>
<dbReference type="Gene3D" id="4.10.60.10">
    <property type="entry name" value="Zinc finger, CCHC-type"/>
    <property type="match status" value="1"/>
</dbReference>
<sequence>MPYIRRVPQVARTRRQRITLAAYWVELNNLAMTPDQDIVTHVIRVHDLIQQIVLADASFTQYRNHDYMRMTLRRTLLPRDQQLLDEVWEGQINQNCYRNIIRAFLPIQIRRTLNRMMYNWGLPVEIAREIGRIASVDAIDWWRMEQLLAMRQQPPPPSPQHRNDAVERFRKMNPQEFSGGVNPMKTEEWIKSLEAIFEYLHFNDNERVSCAIFMLTTDARTWWESARVTVDVPTLTWVKFKEMFYNKYFTADVKARKIQDFLELKQNRMSVGEYVRRFEQGCRFVPFIAEDENLKKNRFLTGLNPRVRSMVRMSAANTFPEMVDKALLADEDQKEISKEIQQKRQTFKSGTSSSGPLRRALPRNFNRSGGPGSARAVRPTPYTSRLLPGSQPRPMLGNQPRCNKCGRFHTGECPPDLRTCYICHKQGHIASNCPQVQKRGPGRVTARVYTMTQEEADRKDSTVICGNVSLLGLVTYVLIDSGATHSFISKTLVESLADSEGPSKAGTGSDSCGPQEYYISFDSPADFAGENQDGATEGCKTD</sequence>
<feature type="compositionally biased region" description="Polar residues" evidence="2">
    <location>
        <begin position="343"/>
        <end position="355"/>
    </location>
</feature>
<dbReference type="PANTHER" id="PTHR15503">
    <property type="entry name" value="LDOC1 RELATED"/>
    <property type="match status" value="1"/>
</dbReference>
<dbReference type="PROSITE" id="PS50158">
    <property type="entry name" value="ZF_CCHC"/>
    <property type="match status" value="1"/>
</dbReference>
<accession>A0A5N5J7Y5</accession>
<evidence type="ECO:0000313" key="4">
    <source>
        <dbReference type="EMBL" id="KAB5514796.1"/>
    </source>
</evidence>